<sequence>MGINKMNFGSIKALPQQVVVDQKVEFLTIQTILGEKKVLYTTLDCDQSLIPVGDEQPQDRFKKLMPRKLTLVMEMVDILVKIVDVNSEQAFPLQDQSMHQIAVPKKDDPNSKEIILMRFMEQALLKSLRELQSYCELILYSYLPRAFIEKLISAHLPEFNNIFSYILGRLRT</sequence>
<evidence type="ECO:0000313" key="2">
    <source>
        <dbReference type="Proteomes" id="UP000785679"/>
    </source>
</evidence>
<dbReference type="Proteomes" id="UP000785679">
    <property type="component" value="Unassembled WGS sequence"/>
</dbReference>
<comment type="caution">
    <text evidence="1">The sequence shown here is derived from an EMBL/GenBank/DDBJ whole genome shotgun (WGS) entry which is preliminary data.</text>
</comment>
<name>A0A8J8P3B5_HALGN</name>
<protein>
    <submittedName>
        <fullName evidence="1">Uncharacterized protein</fullName>
    </submittedName>
</protein>
<dbReference type="EMBL" id="RRYP01001257">
    <property type="protein sequence ID" value="TNV86173.1"/>
    <property type="molecule type" value="Genomic_DNA"/>
</dbReference>
<keyword evidence="2" id="KW-1185">Reference proteome</keyword>
<reference evidence="1" key="1">
    <citation type="submission" date="2019-06" db="EMBL/GenBank/DDBJ databases">
        <authorList>
            <person name="Zheng W."/>
        </authorList>
    </citation>
    <scope>NUCLEOTIDE SEQUENCE</scope>
    <source>
        <strain evidence="1">QDHG01</strain>
    </source>
</reference>
<dbReference type="AlphaFoldDB" id="A0A8J8P3B5"/>
<accession>A0A8J8P3B5</accession>
<gene>
    <name evidence="1" type="ORF">FGO68_gene2101</name>
</gene>
<organism evidence="1 2">
    <name type="scientific">Halteria grandinella</name>
    <dbReference type="NCBI Taxonomy" id="5974"/>
    <lineage>
        <taxon>Eukaryota</taxon>
        <taxon>Sar</taxon>
        <taxon>Alveolata</taxon>
        <taxon>Ciliophora</taxon>
        <taxon>Intramacronucleata</taxon>
        <taxon>Spirotrichea</taxon>
        <taxon>Stichotrichia</taxon>
        <taxon>Sporadotrichida</taxon>
        <taxon>Halteriidae</taxon>
        <taxon>Halteria</taxon>
    </lineage>
</organism>
<proteinExistence type="predicted"/>
<evidence type="ECO:0000313" key="1">
    <source>
        <dbReference type="EMBL" id="TNV86173.1"/>
    </source>
</evidence>